<comment type="caution">
    <text evidence="7">The sequence shown here is derived from an EMBL/GenBank/DDBJ whole genome shotgun (WGS) entry which is preliminary data.</text>
</comment>
<keyword evidence="4" id="KW-0539">Nucleus</keyword>
<dbReference type="AlphaFoldDB" id="A0AAV1I4X7"/>
<dbReference type="Gene3D" id="2.40.50.1060">
    <property type="match status" value="1"/>
</dbReference>
<feature type="compositionally biased region" description="Polar residues" evidence="5">
    <location>
        <begin position="201"/>
        <end position="214"/>
    </location>
</feature>
<feature type="compositionally biased region" description="Polar residues" evidence="5">
    <location>
        <begin position="472"/>
        <end position="489"/>
    </location>
</feature>
<feature type="compositionally biased region" description="Basic residues" evidence="5">
    <location>
        <begin position="569"/>
        <end position="579"/>
    </location>
</feature>
<dbReference type="GO" id="GO:0005736">
    <property type="term" value="C:RNA polymerase I complex"/>
    <property type="evidence" value="ECO:0007669"/>
    <property type="project" value="TreeGrafter"/>
</dbReference>
<reference evidence="7 8" key="1">
    <citation type="submission" date="2023-10" db="EMBL/GenBank/DDBJ databases">
        <authorList>
            <person name="Maclean D."/>
            <person name="Macfadyen A."/>
        </authorList>
    </citation>
    <scope>NUCLEOTIDE SEQUENCE [LARGE SCALE GENOMIC DNA]</scope>
</reference>
<evidence type="ECO:0000256" key="5">
    <source>
        <dbReference type="SAM" id="MobiDB-lite"/>
    </source>
</evidence>
<dbReference type="Gene3D" id="3.30.1490.120">
    <property type="entry name" value="RNA polymerase Rpb7-like, N-terminal domain"/>
    <property type="match status" value="1"/>
</dbReference>
<dbReference type="EMBL" id="CAUYUE010000006">
    <property type="protein sequence ID" value="CAK0780958.1"/>
    <property type="molecule type" value="Genomic_DNA"/>
</dbReference>
<dbReference type="InterPro" id="IPR041178">
    <property type="entry name" value="RPA43_OB"/>
</dbReference>
<dbReference type="Pfam" id="PF17875">
    <property type="entry name" value="RPA43_OB"/>
    <property type="match status" value="1"/>
</dbReference>
<evidence type="ECO:0000313" key="7">
    <source>
        <dbReference type="EMBL" id="CAK0780958.1"/>
    </source>
</evidence>
<keyword evidence="2" id="KW-0240">DNA-directed RNA polymerase</keyword>
<dbReference type="PANTHER" id="PTHR12709">
    <property type="entry name" value="DNA-DIRECTED RNA POLYMERASE II, III"/>
    <property type="match status" value="1"/>
</dbReference>
<evidence type="ECO:0000259" key="6">
    <source>
        <dbReference type="Pfam" id="PF17875"/>
    </source>
</evidence>
<comment type="subcellular location">
    <subcellularLocation>
        <location evidence="1">Nucleus</location>
    </subcellularLocation>
</comment>
<feature type="domain" description="RPA43 OB" evidence="6">
    <location>
        <begin position="83"/>
        <end position="172"/>
    </location>
</feature>
<evidence type="ECO:0000256" key="4">
    <source>
        <dbReference type="ARBA" id="ARBA00023242"/>
    </source>
</evidence>
<sequence length="585" mass="62231">MDDRALRRCRTTFAVDLHPSYSASALSGIREQLDTWLLRWNHDLCGIMLSYTNLHVQSSEARIHPYFPFFHVDVTADVHIFCPDSGHTLSGMVNKIGPDYIGLLVLGVFNAAIGRQNIRSDLQYKVQANSWASQRHPGHVIEEGCDVLFTVDKVQNEGDFFSLTGKLLSRSTGAKSHVAAMPLGERHKAKKRRATEAAASSHAQLQAPETQQPVSKKHRRHTIDAIVQPAPSLQPASLPAQIHPGLTAWQHSTEAAAADGAPRERKKKRKHGSEQGLQPAGLLSTPGMSAEAKAELGVSKNGPSVAAMDAAAPALVKTEPGSLDVKLSKKQKRKLELSTPGTGSAVPKQEPSPGSETQFPSAELGSKMQKSSKKQREKPGLSSPDLIGMDAAMTPRQELGADSAAGTRPAGVLESGSAKLSKKKSRLGISTSELSGIKPTATPKQEPALGSTAAAEVLGGKTAKPLRKETKGNVNFPESSLPAGTSSSMPLGLKLEVFEDSPSSVKAEAASLLAGSGAAVKSEEGVRKARKKNGFRTQNTEHTLPNGHCQPQQHAHLSDGTGLPASSSKQHKRSSKKTSHATDIQ</sequence>
<feature type="region of interest" description="Disordered" evidence="5">
    <location>
        <begin position="513"/>
        <end position="585"/>
    </location>
</feature>
<evidence type="ECO:0000256" key="3">
    <source>
        <dbReference type="ARBA" id="ARBA00023163"/>
    </source>
</evidence>
<dbReference type="InterPro" id="IPR036898">
    <property type="entry name" value="RNA_pol_Rpb7-like_N_sf"/>
</dbReference>
<dbReference type="Proteomes" id="UP001314263">
    <property type="component" value="Unassembled WGS sequence"/>
</dbReference>
<feature type="region of interest" description="Disordered" evidence="5">
    <location>
        <begin position="184"/>
        <end position="220"/>
    </location>
</feature>
<accession>A0AAV1I4X7</accession>
<keyword evidence="3" id="KW-0804">Transcription</keyword>
<proteinExistence type="predicted"/>
<dbReference type="PANTHER" id="PTHR12709:SF5">
    <property type="entry name" value="DNA-DIRECTED RNA POLYMERASE I SUBUNIT RPA43"/>
    <property type="match status" value="1"/>
</dbReference>
<keyword evidence="8" id="KW-1185">Reference proteome</keyword>
<evidence type="ECO:0000256" key="1">
    <source>
        <dbReference type="ARBA" id="ARBA00004123"/>
    </source>
</evidence>
<dbReference type="InterPro" id="IPR045113">
    <property type="entry name" value="Rpb7-like"/>
</dbReference>
<name>A0AAV1I4X7_9CHLO</name>
<protein>
    <recommendedName>
        <fullName evidence="6">RPA43 OB domain-containing protein</fullName>
    </recommendedName>
</protein>
<organism evidence="7 8">
    <name type="scientific">Coccomyxa viridis</name>
    <dbReference type="NCBI Taxonomy" id="1274662"/>
    <lineage>
        <taxon>Eukaryota</taxon>
        <taxon>Viridiplantae</taxon>
        <taxon>Chlorophyta</taxon>
        <taxon>core chlorophytes</taxon>
        <taxon>Trebouxiophyceae</taxon>
        <taxon>Trebouxiophyceae incertae sedis</taxon>
        <taxon>Coccomyxaceae</taxon>
        <taxon>Coccomyxa</taxon>
    </lineage>
</organism>
<feature type="region of interest" description="Disordered" evidence="5">
    <location>
        <begin position="323"/>
        <end position="489"/>
    </location>
</feature>
<dbReference type="GO" id="GO:0006362">
    <property type="term" value="P:transcription elongation by RNA polymerase I"/>
    <property type="evidence" value="ECO:0007669"/>
    <property type="project" value="TreeGrafter"/>
</dbReference>
<feature type="compositionally biased region" description="Polar residues" evidence="5">
    <location>
        <begin position="535"/>
        <end position="555"/>
    </location>
</feature>
<evidence type="ECO:0000256" key="2">
    <source>
        <dbReference type="ARBA" id="ARBA00022478"/>
    </source>
</evidence>
<evidence type="ECO:0000313" key="8">
    <source>
        <dbReference type="Proteomes" id="UP001314263"/>
    </source>
</evidence>
<dbReference type="GO" id="GO:0006352">
    <property type="term" value="P:DNA-templated transcription initiation"/>
    <property type="evidence" value="ECO:0007669"/>
    <property type="project" value="InterPro"/>
</dbReference>
<gene>
    <name evidence="7" type="ORF">CVIRNUC_005235</name>
</gene>
<feature type="region of interest" description="Disordered" evidence="5">
    <location>
        <begin position="253"/>
        <end position="296"/>
    </location>
</feature>